<dbReference type="PROSITE" id="PS50053">
    <property type="entry name" value="UBIQUITIN_2"/>
    <property type="match status" value="1"/>
</dbReference>
<feature type="domain" description="Ubiquitin-like" evidence="4">
    <location>
        <begin position="1"/>
        <end position="57"/>
    </location>
</feature>
<evidence type="ECO:0000259" key="4">
    <source>
        <dbReference type="PROSITE" id="PS50053"/>
    </source>
</evidence>
<evidence type="ECO:0000256" key="1">
    <source>
        <dbReference type="ARBA" id="ARBA00022980"/>
    </source>
</evidence>
<dbReference type="InterPro" id="IPR029071">
    <property type="entry name" value="Ubiquitin-like_domsf"/>
</dbReference>
<evidence type="ECO:0000256" key="2">
    <source>
        <dbReference type="ARBA" id="ARBA00023274"/>
    </source>
</evidence>
<evidence type="ECO:0000313" key="6">
    <source>
        <dbReference type="Proteomes" id="UP001626550"/>
    </source>
</evidence>
<keyword evidence="6" id="KW-1185">Reference proteome</keyword>
<comment type="caution">
    <text evidence="5">The sequence shown here is derived from an EMBL/GenBank/DDBJ whole genome shotgun (WGS) entry which is preliminary data.</text>
</comment>
<protein>
    <recommendedName>
        <fullName evidence="4">Ubiquitin-like domain-containing protein</fullName>
    </recommendedName>
</protein>
<proteinExistence type="predicted"/>
<dbReference type="InterPro" id="IPR000626">
    <property type="entry name" value="Ubiquitin-like_dom"/>
</dbReference>
<dbReference type="SUPFAM" id="SSF54236">
    <property type="entry name" value="Ubiquitin-like"/>
    <property type="match status" value="1"/>
</dbReference>
<evidence type="ECO:0000313" key="5">
    <source>
        <dbReference type="EMBL" id="KAL3319409.1"/>
    </source>
</evidence>
<feature type="region of interest" description="Disordered" evidence="3">
    <location>
        <begin position="86"/>
        <end position="108"/>
    </location>
</feature>
<dbReference type="GO" id="GO:1990904">
    <property type="term" value="C:ribonucleoprotein complex"/>
    <property type="evidence" value="ECO:0007669"/>
    <property type="project" value="UniProtKB-KW"/>
</dbReference>
<dbReference type="EMBL" id="JBJKFK010000139">
    <property type="protein sequence ID" value="KAL3319409.1"/>
    <property type="molecule type" value="Genomic_DNA"/>
</dbReference>
<accession>A0ABD2QIP4</accession>
<name>A0ABD2QIP4_9PLAT</name>
<sequence>MRLIVKSFGTHVVDTNECKNISDLKIFLAQNEKLPLGSMDILYGDSILENDQDLSSLPEEATVDVSVPILGGKMHGSLARAGKVRNQTPKVAKMEKKKRPKGRAKRRWQYNRRFVAVTASAPGARKRGPNSNMKA</sequence>
<dbReference type="GO" id="GO:0005829">
    <property type="term" value="C:cytosol"/>
    <property type="evidence" value="ECO:0007669"/>
    <property type="project" value="UniProtKB-ARBA"/>
</dbReference>
<evidence type="ECO:0000256" key="3">
    <source>
        <dbReference type="SAM" id="MobiDB-lite"/>
    </source>
</evidence>
<dbReference type="PANTHER" id="PTHR12650:SF15">
    <property type="entry name" value="RIBOSOMAL PROTEIN S30, ISOFORM A"/>
    <property type="match status" value="1"/>
</dbReference>
<dbReference type="GO" id="GO:0005840">
    <property type="term" value="C:ribosome"/>
    <property type="evidence" value="ECO:0007669"/>
    <property type="project" value="UniProtKB-KW"/>
</dbReference>
<dbReference type="InterPro" id="IPR006846">
    <property type="entry name" value="Ribosomal_eS30"/>
</dbReference>
<gene>
    <name evidence="5" type="ORF">Ciccas_001924</name>
</gene>
<dbReference type="PANTHER" id="PTHR12650">
    <property type="entry name" value="40S RIBOSOMAL PROTEIN S30/UBIQUITIN-LIKE PROTEIN FUBI"/>
    <property type="match status" value="1"/>
</dbReference>
<keyword evidence="1" id="KW-0689">Ribosomal protein</keyword>
<feature type="compositionally biased region" description="Basic residues" evidence="3">
    <location>
        <begin position="95"/>
        <end position="108"/>
    </location>
</feature>
<dbReference type="Pfam" id="PF04758">
    <property type="entry name" value="Ribosomal_S30"/>
    <property type="match status" value="1"/>
</dbReference>
<organism evidence="5 6">
    <name type="scientific">Cichlidogyrus casuarinus</name>
    <dbReference type="NCBI Taxonomy" id="1844966"/>
    <lineage>
        <taxon>Eukaryota</taxon>
        <taxon>Metazoa</taxon>
        <taxon>Spiralia</taxon>
        <taxon>Lophotrochozoa</taxon>
        <taxon>Platyhelminthes</taxon>
        <taxon>Monogenea</taxon>
        <taxon>Monopisthocotylea</taxon>
        <taxon>Dactylogyridea</taxon>
        <taxon>Ancyrocephalidae</taxon>
        <taxon>Cichlidogyrus</taxon>
    </lineage>
</organism>
<dbReference type="Proteomes" id="UP001626550">
    <property type="component" value="Unassembled WGS sequence"/>
</dbReference>
<reference evidence="5 6" key="1">
    <citation type="submission" date="2024-11" db="EMBL/GenBank/DDBJ databases">
        <title>Adaptive evolution of stress response genes in parasites aligns with host niche diversity.</title>
        <authorList>
            <person name="Hahn C."/>
            <person name="Resl P."/>
        </authorList>
    </citation>
    <scope>NUCLEOTIDE SEQUENCE [LARGE SCALE GENOMIC DNA]</scope>
    <source>
        <strain evidence="5">EGGRZ-B1_66</strain>
        <tissue evidence="5">Body</tissue>
    </source>
</reference>
<keyword evidence="2" id="KW-0687">Ribonucleoprotein</keyword>
<dbReference type="AlphaFoldDB" id="A0ABD2QIP4"/>